<sequence>MKLLVNIKILHLQRRGVAATVDGIFSGRARGIDDHVLSLGFCPLHTHGDTHRGLSALK</sequence>
<organism evidence="1 2">
    <name type="scientific">Xyrichtys novacula</name>
    <name type="common">Pearly razorfish</name>
    <name type="synonym">Hemipteronotus novacula</name>
    <dbReference type="NCBI Taxonomy" id="13765"/>
    <lineage>
        <taxon>Eukaryota</taxon>
        <taxon>Metazoa</taxon>
        <taxon>Chordata</taxon>
        <taxon>Craniata</taxon>
        <taxon>Vertebrata</taxon>
        <taxon>Euteleostomi</taxon>
        <taxon>Actinopterygii</taxon>
        <taxon>Neopterygii</taxon>
        <taxon>Teleostei</taxon>
        <taxon>Neoteleostei</taxon>
        <taxon>Acanthomorphata</taxon>
        <taxon>Eupercaria</taxon>
        <taxon>Labriformes</taxon>
        <taxon>Labridae</taxon>
        <taxon>Xyrichtys</taxon>
    </lineage>
</organism>
<name>A0AAV1EV27_XYRNO</name>
<gene>
    <name evidence="1" type="ORF">XNOV1_A035683</name>
</gene>
<dbReference type="EMBL" id="OY660866">
    <property type="protein sequence ID" value="CAJ1052526.1"/>
    <property type="molecule type" value="Genomic_DNA"/>
</dbReference>
<keyword evidence="2" id="KW-1185">Reference proteome</keyword>
<feature type="non-terminal residue" evidence="1">
    <location>
        <position position="58"/>
    </location>
</feature>
<reference evidence="1" key="1">
    <citation type="submission" date="2023-08" db="EMBL/GenBank/DDBJ databases">
        <authorList>
            <person name="Alioto T."/>
            <person name="Alioto T."/>
            <person name="Gomez Garrido J."/>
        </authorList>
    </citation>
    <scope>NUCLEOTIDE SEQUENCE</scope>
</reference>
<dbReference type="AlphaFoldDB" id="A0AAV1EV27"/>
<dbReference type="Proteomes" id="UP001178508">
    <property type="component" value="Chromosome 3"/>
</dbReference>
<evidence type="ECO:0000313" key="2">
    <source>
        <dbReference type="Proteomes" id="UP001178508"/>
    </source>
</evidence>
<proteinExistence type="predicted"/>
<accession>A0AAV1EV27</accession>
<evidence type="ECO:0000313" key="1">
    <source>
        <dbReference type="EMBL" id="CAJ1052526.1"/>
    </source>
</evidence>
<protein>
    <submittedName>
        <fullName evidence="1">Uncharacterized protein</fullName>
    </submittedName>
</protein>